<keyword evidence="1" id="KW-0812">Transmembrane</keyword>
<reference evidence="2" key="1">
    <citation type="submission" date="2018-05" db="EMBL/GenBank/DDBJ databases">
        <authorList>
            <person name="Lanie J.A."/>
            <person name="Ng W.-L."/>
            <person name="Kazmierczak K.M."/>
            <person name="Andrzejewski T.M."/>
            <person name="Davidsen T.M."/>
            <person name="Wayne K.J."/>
            <person name="Tettelin H."/>
            <person name="Glass J.I."/>
            <person name="Rusch D."/>
            <person name="Podicherti R."/>
            <person name="Tsui H.-C.T."/>
            <person name="Winkler M.E."/>
        </authorList>
    </citation>
    <scope>NUCLEOTIDE SEQUENCE</scope>
</reference>
<protein>
    <submittedName>
        <fullName evidence="2">Uncharacterized protein</fullName>
    </submittedName>
</protein>
<name>A0A383D0X6_9ZZZZ</name>
<accession>A0A383D0X6</accession>
<organism evidence="2">
    <name type="scientific">marine metagenome</name>
    <dbReference type="NCBI Taxonomy" id="408172"/>
    <lineage>
        <taxon>unclassified sequences</taxon>
        <taxon>metagenomes</taxon>
        <taxon>ecological metagenomes</taxon>
    </lineage>
</organism>
<feature type="non-terminal residue" evidence="2">
    <location>
        <position position="238"/>
    </location>
</feature>
<feature type="transmembrane region" description="Helical" evidence="1">
    <location>
        <begin position="138"/>
        <end position="163"/>
    </location>
</feature>
<sequence>NISSNGWGVKFYKPNEDEIYFIAIDPRTNKAASMFFHRLPDTLAVPSVERSEAESIISNTLALQNIDITKLPIHRTWEQKYDFRSDRMIDYKNEISLQNQFMLEEIISTGVGGDKFSYYDRNIKVPGEWKREYMSSNFLFLICTWLPMILLISSILIGLYYLIRNTYVEKYQISWYLIGTTFFSVLFISVTWFINNIPLYKAWYFGGTQSWLVFWLDTIGGNMENIIFLCLLIMIPIS</sequence>
<dbReference type="AlphaFoldDB" id="A0A383D0X6"/>
<keyword evidence="1" id="KW-1133">Transmembrane helix</keyword>
<dbReference type="EMBL" id="UINC01213231">
    <property type="protein sequence ID" value="SVE37913.1"/>
    <property type="molecule type" value="Genomic_DNA"/>
</dbReference>
<keyword evidence="1" id="KW-0472">Membrane</keyword>
<evidence type="ECO:0000313" key="2">
    <source>
        <dbReference type="EMBL" id="SVE37913.1"/>
    </source>
</evidence>
<gene>
    <name evidence="2" type="ORF">METZ01_LOCUS490767</name>
</gene>
<evidence type="ECO:0000256" key="1">
    <source>
        <dbReference type="SAM" id="Phobius"/>
    </source>
</evidence>
<proteinExistence type="predicted"/>
<feature type="transmembrane region" description="Helical" evidence="1">
    <location>
        <begin position="175"/>
        <end position="194"/>
    </location>
</feature>
<feature type="transmembrane region" description="Helical" evidence="1">
    <location>
        <begin position="214"/>
        <end position="235"/>
    </location>
</feature>
<feature type="non-terminal residue" evidence="2">
    <location>
        <position position="1"/>
    </location>
</feature>